<evidence type="ECO:0000313" key="1">
    <source>
        <dbReference type="EMBL" id="SDF37600.1"/>
    </source>
</evidence>
<protein>
    <submittedName>
        <fullName evidence="1">Uncharacterized protein</fullName>
    </submittedName>
</protein>
<keyword evidence="2" id="KW-1185">Reference proteome</keyword>
<gene>
    <name evidence="1" type="ORF">SAMN04487992_11316</name>
</gene>
<proteinExistence type="predicted"/>
<name>A0A1G7KKW9_9FLAO</name>
<sequence>MRLVYLVIYKKEPDELNYDLSNSIRIQKTALSSGFFLSI</sequence>
<dbReference type="Proteomes" id="UP000182114">
    <property type="component" value="Unassembled WGS sequence"/>
</dbReference>
<dbReference type="EMBL" id="FNBD01000013">
    <property type="protein sequence ID" value="SDF37600.1"/>
    <property type="molecule type" value="Genomic_DNA"/>
</dbReference>
<accession>A0A1G7KKW9</accession>
<dbReference type="AlphaFoldDB" id="A0A1G7KKW9"/>
<organism evidence="1 2">
    <name type="scientific">Cellulophaga baltica</name>
    <dbReference type="NCBI Taxonomy" id="76594"/>
    <lineage>
        <taxon>Bacteria</taxon>
        <taxon>Pseudomonadati</taxon>
        <taxon>Bacteroidota</taxon>
        <taxon>Flavobacteriia</taxon>
        <taxon>Flavobacteriales</taxon>
        <taxon>Flavobacteriaceae</taxon>
        <taxon>Cellulophaga</taxon>
    </lineage>
</organism>
<evidence type="ECO:0000313" key="2">
    <source>
        <dbReference type="Proteomes" id="UP000182114"/>
    </source>
</evidence>
<reference evidence="2" key="1">
    <citation type="submission" date="2016-10" db="EMBL/GenBank/DDBJ databases">
        <authorList>
            <person name="Varghese N."/>
            <person name="Submissions S."/>
        </authorList>
    </citation>
    <scope>NUCLEOTIDE SEQUENCE [LARGE SCALE GENOMIC DNA]</scope>
    <source>
        <strain evidence="2">DSM 24729</strain>
    </source>
</reference>